<dbReference type="AlphaFoldDB" id="A0A8J6BWP9"/>
<dbReference type="EMBL" id="JAAALK010000079">
    <property type="protein sequence ID" value="KAG8098682.1"/>
    <property type="molecule type" value="Genomic_DNA"/>
</dbReference>
<sequence length="124" mass="13726">MTVRPGWAVAVARASAVAWQRVAFNPETLPADQVLGLLCCAPLHLLVRIAAFLCVPFLPVLHSRPRFLSARLRDRPRLILLPPPELIVPMYSSSPSHLPHHRMRITTATSTTGRLSVFTSSEMP</sequence>
<name>A0A8J6BWP9_ZIZPA</name>
<proteinExistence type="predicted"/>
<evidence type="ECO:0000313" key="2">
    <source>
        <dbReference type="Proteomes" id="UP000729402"/>
    </source>
</evidence>
<accession>A0A8J6BWP9</accession>
<protein>
    <submittedName>
        <fullName evidence="1">Uncharacterized protein</fullName>
    </submittedName>
</protein>
<dbReference type="PANTHER" id="PTHR35104">
    <property type="entry name" value="OS03G0807000 PROTEIN"/>
    <property type="match status" value="1"/>
</dbReference>
<reference evidence="1" key="1">
    <citation type="journal article" date="2021" name="bioRxiv">
        <title>Whole Genome Assembly and Annotation of Northern Wild Rice, Zizania palustris L., Supports a Whole Genome Duplication in the Zizania Genus.</title>
        <authorList>
            <person name="Haas M."/>
            <person name="Kono T."/>
            <person name="Macchietto M."/>
            <person name="Millas R."/>
            <person name="McGilp L."/>
            <person name="Shao M."/>
            <person name="Duquette J."/>
            <person name="Hirsch C.N."/>
            <person name="Kimball J."/>
        </authorList>
    </citation>
    <scope>NUCLEOTIDE SEQUENCE</scope>
    <source>
        <tissue evidence="1">Fresh leaf tissue</tissue>
    </source>
</reference>
<dbReference type="PANTHER" id="PTHR35104:SF13">
    <property type="entry name" value="OS03G0807000 PROTEIN"/>
    <property type="match status" value="1"/>
</dbReference>
<gene>
    <name evidence="1" type="ORF">GUJ93_ZPchr0013g35620</name>
</gene>
<keyword evidence="2" id="KW-1185">Reference proteome</keyword>
<organism evidence="1 2">
    <name type="scientific">Zizania palustris</name>
    <name type="common">Northern wild rice</name>
    <dbReference type="NCBI Taxonomy" id="103762"/>
    <lineage>
        <taxon>Eukaryota</taxon>
        <taxon>Viridiplantae</taxon>
        <taxon>Streptophyta</taxon>
        <taxon>Embryophyta</taxon>
        <taxon>Tracheophyta</taxon>
        <taxon>Spermatophyta</taxon>
        <taxon>Magnoliopsida</taxon>
        <taxon>Liliopsida</taxon>
        <taxon>Poales</taxon>
        <taxon>Poaceae</taxon>
        <taxon>BOP clade</taxon>
        <taxon>Oryzoideae</taxon>
        <taxon>Oryzeae</taxon>
        <taxon>Zizaniinae</taxon>
        <taxon>Zizania</taxon>
    </lineage>
</organism>
<evidence type="ECO:0000313" key="1">
    <source>
        <dbReference type="EMBL" id="KAG8098682.1"/>
    </source>
</evidence>
<reference evidence="1" key="2">
    <citation type="submission" date="2021-02" db="EMBL/GenBank/DDBJ databases">
        <authorList>
            <person name="Kimball J.A."/>
            <person name="Haas M.W."/>
            <person name="Macchietto M."/>
            <person name="Kono T."/>
            <person name="Duquette J."/>
            <person name="Shao M."/>
        </authorList>
    </citation>
    <scope>NUCLEOTIDE SEQUENCE</scope>
    <source>
        <tissue evidence="1">Fresh leaf tissue</tissue>
    </source>
</reference>
<dbReference type="OrthoDB" id="673942at2759"/>
<comment type="caution">
    <text evidence="1">The sequence shown here is derived from an EMBL/GenBank/DDBJ whole genome shotgun (WGS) entry which is preliminary data.</text>
</comment>
<dbReference type="Proteomes" id="UP000729402">
    <property type="component" value="Unassembled WGS sequence"/>
</dbReference>